<keyword evidence="2" id="KW-0479">Metal-binding</keyword>
<dbReference type="InterPro" id="IPR020891">
    <property type="entry name" value="UPF0758_CS"/>
</dbReference>
<evidence type="ECO:0000256" key="1">
    <source>
        <dbReference type="ARBA" id="ARBA00022670"/>
    </source>
</evidence>
<comment type="caution">
    <text evidence="7">The sequence shown here is derived from an EMBL/GenBank/DDBJ whole genome shotgun (WGS) entry which is preliminary data.</text>
</comment>
<keyword evidence="4" id="KW-0862">Zinc</keyword>
<dbReference type="PROSITE" id="PS01302">
    <property type="entry name" value="UPF0758"/>
    <property type="match status" value="1"/>
</dbReference>
<evidence type="ECO:0000259" key="6">
    <source>
        <dbReference type="PROSITE" id="PS50249"/>
    </source>
</evidence>
<reference evidence="7 8" key="1">
    <citation type="submission" date="2018-12" db="EMBL/GenBank/DDBJ databases">
        <title>Marinifilum JC070 sp. nov., a marine bacterium isolated from Yongle Blue Hole in the South China Sea.</title>
        <authorList>
            <person name="Fu T."/>
        </authorList>
    </citation>
    <scope>NUCLEOTIDE SEQUENCE [LARGE SCALE GENOMIC DNA]</scope>
    <source>
        <strain evidence="7 8">JC070</strain>
    </source>
</reference>
<dbReference type="Gene3D" id="3.40.140.10">
    <property type="entry name" value="Cytidine Deaminase, domain 2"/>
    <property type="match status" value="1"/>
</dbReference>
<dbReference type="PROSITE" id="PS50249">
    <property type="entry name" value="MPN"/>
    <property type="match status" value="1"/>
</dbReference>
<dbReference type="RefSeq" id="WP_171597527.1">
    <property type="nucleotide sequence ID" value="NZ_RZNH01000061.1"/>
</dbReference>
<dbReference type="InterPro" id="IPR037518">
    <property type="entry name" value="MPN"/>
</dbReference>
<protein>
    <submittedName>
        <fullName evidence="7">DNA repair protein</fullName>
    </submittedName>
</protein>
<accession>A0ABX1X1I9</accession>
<dbReference type="InterPro" id="IPR001405">
    <property type="entry name" value="UPF0758"/>
</dbReference>
<evidence type="ECO:0000313" key="8">
    <source>
        <dbReference type="Proteomes" id="UP000732105"/>
    </source>
</evidence>
<evidence type="ECO:0000256" key="2">
    <source>
        <dbReference type="ARBA" id="ARBA00022723"/>
    </source>
</evidence>
<name>A0ABX1X1I9_9BACT</name>
<gene>
    <name evidence="7" type="ORF">ELS83_20940</name>
</gene>
<dbReference type="Proteomes" id="UP000732105">
    <property type="component" value="Unassembled WGS sequence"/>
</dbReference>
<feature type="domain" description="MPN" evidence="6">
    <location>
        <begin position="25"/>
        <end position="149"/>
    </location>
</feature>
<evidence type="ECO:0000313" key="7">
    <source>
        <dbReference type="EMBL" id="NOU62268.1"/>
    </source>
</evidence>
<dbReference type="InterPro" id="IPR025657">
    <property type="entry name" value="RadC_JAB"/>
</dbReference>
<dbReference type="EMBL" id="RZNH01000061">
    <property type="protein sequence ID" value="NOU62268.1"/>
    <property type="molecule type" value="Genomic_DNA"/>
</dbReference>
<dbReference type="PANTHER" id="PTHR30471:SF3">
    <property type="entry name" value="UPF0758 PROTEIN YEES-RELATED"/>
    <property type="match status" value="1"/>
</dbReference>
<proteinExistence type="predicted"/>
<keyword evidence="3" id="KW-0378">Hydrolase</keyword>
<keyword evidence="8" id="KW-1185">Reference proteome</keyword>
<evidence type="ECO:0000256" key="4">
    <source>
        <dbReference type="ARBA" id="ARBA00022833"/>
    </source>
</evidence>
<organism evidence="7 8">
    <name type="scientific">Marinifilum caeruleilacunae</name>
    <dbReference type="NCBI Taxonomy" id="2499076"/>
    <lineage>
        <taxon>Bacteria</taxon>
        <taxon>Pseudomonadati</taxon>
        <taxon>Bacteroidota</taxon>
        <taxon>Bacteroidia</taxon>
        <taxon>Marinilabiliales</taxon>
        <taxon>Marinifilaceae</taxon>
    </lineage>
</organism>
<sequence length="149" mass="16391">MTSLFSLNEISVSYSHRLKVTEQPKINSSSDVYELVCPTWDPDIDHKESFKVLLLTRANRVLGIVNLFIGGISGVSVDAKLVYQVALKCNAAGIILMHNHPSGNLSASEGDLQITRKLVEVGKLLDLPVIDHVIFTSESYYSFADEGLL</sequence>
<evidence type="ECO:0000256" key="3">
    <source>
        <dbReference type="ARBA" id="ARBA00022801"/>
    </source>
</evidence>
<dbReference type="PANTHER" id="PTHR30471">
    <property type="entry name" value="DNA REPAIR PROTEIN RADC"/>
    <property type="match status" value="1"/>
</dbReference>
<dbReference type="CDD" id="cd08071">
    <property type="entry name" value="MPN_DUF2466"/>
    <property type="match status" value="1"/>
</dbReference>
<keyword evidence="1" id="KW-0645">Protease</keyword>
<keyword evidence="5" id="KW-0482">Metalloprotease</keyword>
<evidence type="ECO:0000256" key="5">
    <source>
        <dbReference type="ARBA" id="ARBA00023049"/>
    </source>
</evidence>
<dbReference type="Pfam" id="PF04002">
    <property type="entry name" value="RadC"/>
    <property type="match status" value="1"/>
</dbReference>